<evidence type="ECO:0000313" key="2">
    <source>
        <dbReference type="Proteomes" id="UP000648075"/>
    </source>
</evidence>
<dbReference type="Proteomes" id="UP000648075">
    <property type="component" value="Unassembled WGS sequence"/>
</dbReference>
<reference evidence="1" key="1">
    <citation type="journal article" date="2014" name="Int. J. Syst. Evol. Microbiol.">
        <title>Complete genome sequence of Corynebacterium casei LMG S-19264T (=DSM 44701T), isolated from a smear-ripened cheese.</title>
        <authorList>
            <consortium name="US DOE Joint Genome Institute (JGI-PGF)"/>
            <person name="Walter F."/>
            <person name="Albersmeier A."/>
            <person name="Kalinowski J."/>
            <person name="Ruckert C."/>
        </authorList>
    </citation>
    <scope>NUCLEOTIDE SEQUENCE</scope>
    <source>
        <strain evidence="1">KCTC 32255</strain>
    </source>
</reference>
<comment type="caution">
    <text evidence="1">The sequence shown here is derived from an EMBL/GenBank/DDBJ whole genome shotgun (WGS) entry which is preliminary data.</text>
</comment>
<dbReference type="EMBL" id="BMZA01000009">
    <property type="protein sequence ID" value="GGZ08976.1"/>
    <property type="molecule type" value="Genomic_DNA"/>
</dbReference>
<evidence type="ECO:0000313" key="1">
    <source>
        <dbReference type="EMBL" id="GGZ08976.1"/>
    </source>
</evidence>
<dbReference type="AlphaFoldDB" id="A0A918PH42"/>
<proteinExistence type="predicted"/>
<protein>
    <submittedName>
        <fullName evidence="1">Uncharacterized protein</fullName>
    </submittedName>
</protein>
<sequence>MASILAPSVDPVVLSAGQLLEILRLYDARGLDLPAAHISAALDALCVLLDLDHEGFESAAG</sequence>
<keyword evidence="2" id="KW-1185">Reference proteome</keyword>
<gene>
    <name evidence="1" type="ORF">GCM10011614_24860</name>
</gene>
<organism evidence="1 2">
    <name type="scientific">Novosphingobium colocasiae</name>
    <dbReference type="NCBI Taxonomy" id="1256513"/>
    <lineage>
        <taxon>Bacteria</taxon>
        <taxon>Pseudomonadati</taxon>
        <taxon>Pseudomonadota</taxon>
        <taxon>Alphaproteobacteria</taxon>
        <taxon>Sphingomonadales</taxon>
        <taxon>Sphingomonadaceae</taxon>
        <taxon>Novosphingobium</taxon>
    </lineage>
</organism>
<accession>A0A918PH42</accession>
<dbReference type="RefSeq" id="WP_189621531.1">
    <property type="nucleotide sequence ID" value="NZ_BMZA01000009.1"/>
</dbReference>
<reference evidence="1" key="2">
    <citation type="submission" date="2020-09" db="EMBL/GenBank/DDBJ databases">
        <authorList>
            <person name="Sun Q."/>
            <person name="Kim S."/>
        </authorList>
    </citation>
    <scope>NUCLEOTIDE SEQUENCE</scope>
    <source>
        <strain evidence="1">KCTC 32255</strain>
    </source>
</reference>
<name>A0A918PH42_9SPHN</name>